<reference evidence="3 4" key="1">
    <citation type="journal article" date="2015" name="Stand. Genomic Sci.">
        <title>High quality draft genome sequence of the moderately halophilic bacterium Pontibacillus yanchengensis Y32(T) and comparison among Pontibacillus genomes.</title>
        <authorList>
            <person name="Huang J."/>
            <person name="Qiao Z.X."/>
            <person name="Tang J.W."/>
            <person name="Wang G."/>
        </authorList>
    </citation>
    <scope>NUCLEOTIDE SEQUENCE [LARGE SCALE GENOMIC DNA]</scope>
    <source>
        <strain evidence="3 4">Y32</strain>
    </source>
</reference>
<dbReference type="Proteomes" id="UP000030147">
    <property type="component" value="Unassembled WGS sequence"/>
</dbReference>
<evidence type="ECO:0000313" key="3">
    <source>
        <dbReference type="EMBL" id="KGP73179.1"/>
    </source>
</evidence>
<dbReference type="PROSITE" id="PS51782">
    <property type="entry name" value="LYSM"/>
    <property type="match status" value="1"/>
</dbReference>
<organism evidence="3 4">
    <name type="scientific">Pontibacillus yanchengensis Y32</name>
    <dbReference type="NCBI Taxonomy" id="1385514"/>
    <lineage>
        <taxon>Bacteria</taxon>
        <taxon>Bacillati</taxon>
        <taxon>Bacillota</taxon>
        <taxon>Bacilli</taxon>
        <taxon>Bacillales</taxon>
        <taxon>Bacillaceae</taxon>
        <taxon>Pontibacillus</taxon>
    </lineage>
</organism>
<feature type="domain" description="LysM" evidence="2">
    <location>
        <begin position="71"/>
        <end position="124"/>
    </location>
</feature>
<dbReference type="eggNOG" id="COG3170">
    <property type="taxonomic scope" value="Bacteria"/>
</dbReference>
<evidence type="ECO:0000259" key="2">
    <source>
        <dbReference type="PROSITE" id="PS51782"/>
    </source>
</evidence>
<feature type="compositionally biased region" description="Low complexity" evidence="1">
    <location>
        <begin position="43"/>
        <end position="56"/>
    </location>
</feature>
<dbReference type="RefSeq" id="WP_052111241.1">
    <property type="nucleotide sequence ID" value="NZ_AVBF01000017.1"/>
</dbReference>
<comment type="caution">
    <text evidence="3">The sequence shown here is derived from an EMBL/GenBank/DDBJ whole genome shotgun (WGS) entry which is preliminary data.</text>
</comment>
<dbReference type="AlphaFoldDB" id="A0A0A2TC99"/>
<keyword evidence="4" id="KW-1185">Reference proteome</keyword>
<evidence type="ECO:0000313" key="4">
    <source>
        <dbReference type="Proteomes" id="UP000030147"/>
    </source>
</evidence>
<dbReference type="InterPro" id="IPR018392">
    <property type="entry name" value="LysM"/>
</dbReference>
<dbReference type="STRING" id="1385514.N782_07365"/>
<evidence type="ECO:0000256" key="1">
    <source>
        <dbReference type="SAM" id="MobiDB-lite"/>
    </source>
</evidence>
<sequence length="134" mass="15320">MSRLIKKLLVVTLVFLFIVSITKDLTTGTFPTSANEDESKPDQSTQTSTTAKATTKIDTQPHQPNKRFETIKYNVKAGETVLSIIERLNKQGTPVTIQQMLKDFENLNPNTNPHQIETNEPYYFPVYRQNENDM</sequence>
<name>A0A0A2TC99_9BACI</name>
<gene>
    <name evidence="3" type="ORF">N782_07365</name>
</gene>
<dbReference type="EMBL" id="AVBF01000017">
    <property type="protein sequence ID" value="KGP73179.1"/>
    <property type="molecule type" value="Genomic_DNA"/>
</dbReference>
<accession>A0A0A2TC99</accession>
<proteinExistence type="predicted"/>
<protein>
    <recommendedName>
        <fullName evidence="2">LysM domain-containing protein</fullName>
    </recommendedName>
</protein>
<feature type="region of interest" description="Disordered" evidence="1">
    <location>
        <begin position="28"/>
        <end position="65"/>
    </location>
</feature>
<dbReference type="OrthoDB" id="2691912at2"/>